<comment type="caution">
    <text evidence="1">The sequence shown here is derived from an EMBL/GenBank/DDBJ whole genome shotgun (WGS) entry which is preliminary data.</text>
</comment>
<proteinExistence type="predicted"/>
<organism evidence="1 2">
    <name type="scientific">Lepraria finkii</name>
    <dbReference type="NCBI Taxonomy" id="1340010"/>
    <lineage>
        <taxon>Eukaryota</taxon>
        <taxon>Fungi</taxon>
        <taxon>Dikarya</taxon>
        <taxon>Ascomycota</taxon>
        <taxon>Pezizomycotina</taxon>
        <taxon>Lecanoromycetes</taxon>
        <taxon>OSLEUM clade</taxon>
        <taxon>Lecanoromycetidae</taxon>
        <taxon>Lecanorales</taxon>
        <taxon>Lecanorineae</taxon>
        <taxon>Stereocaulaceae</taxon>
        <taxon>Lepraria</taxon>
    </lineage>
</organism>
<dbReference type="EMBL" id="JBHFEH010000038">
    <property type="protein sequence ID" value="KAL2051141.1"/>
    <property type="molecule type" value="Genomic_DNA"/>
</dbReference>
<sequence length="100" mass="11279">MSTRIMDPGISDTGILLSVFLASKSIRIVWPPKPREKLSAKKREDGAVKTFPRFRWHKLIRYGQEVFVGNSCRGDESAKSDFMPPEGFDPSRLGHKACTI</sequence>
<accession>A0ABR4B2E6</accession>
<evidence type="ECO:0000313" key="1">
    <source>
        <dbReference type="EMBL" id="KAL2051141.1"/>
    </source>
</evidence>
<evidence type="ECO:0000313" key="2">
    <source>
        <dbReference type="Proteomes" id="UP001590951"/>
    </source>
</evidence>
<keyword evidence="2" id="KW-1185">Reference proteome</keyword>
<dbReference type="Proteomes" id="UP001590951">
    <property type="component" value="Unassembled WGS sequence"/>
</dbReference>
<name>A0ABR4B2E6_9LECA</name>
<reference evidence="1 2" key="1">
    <citation type="submission" date="2024-09" db="EMBL/GenBank/DDBJ databases">
        <title>Rethinking Asexuality: The Enigmatic Case of Functional Sexual Genes in Lepraria (Stereocaulaceae).</title>
        <authorList>
            <person name="Doellman M."/>
            <person name="Sun Y."/>
            <person name="Barcenas-Pena A."/>
            <person name="Lumbsch H.T."/>
            <person name="Grewe F."/>
        </authorList>
    </citation>
    <scope>NUCLEOTIDE SEQUENCE [LARGE SCALE GENOMIC DNA]</scope>
    <source>
        <strain evidence="1 2">Grewe 0041</strain>
    </source>
</reference>
<gene>
    <name evidence="1" type="ORF">ABVK25_008570</name>
</gene>
<protein>
    <submittedName>
        <fullName evidence="1">Uncharacterized protein</fullName>
    </submittedName>
</protein>